<dbReference type="Proteomes" id="UP001234297">
    <property type="component" value="Chromosome 3"/>
</dbReference>
<gene>
    <name evidence="1" type="ORF">MRB53_010837</name>
</gene>
<accession>A0ACC2LT24</accession>
<organism evidence="1 2">
    <name type="scientific">Persea americana</name>
    <name type="common">Avocado</name>
    <dbReference type="NCBI Taxonomy" id="3435"/>
    <lineage>
        <taxon>Eukaryota</taxon>
        <taxon>Viridiplantae</taxon>
        <taxon>Streptophyta</taxon>
        <taxon>Embryophyta</taxon>
        <taxon>Tracheophyta</taxon>
        <taxon>Spermatophyta</taxon>
        <taxon>Magnoliopsida</taxon>
        <taxon>Magnoliidae</taxon>
        <taxon>Laurales</taxon>
        <taxon>Lauraceae</taxon>
        <taxon>Persea</taxon>
    </lineage>
</organism>
<name>A0ACC2LT24_PERAE</name>
<keyword evidence="2" id="KW-1185">Reference proteome</keyword>
<protein>
    <submittedName>
        <fullName evidence="1">Uncharacterized protein</fullName>
    </submittedName>
</protein>
<sequence>MDPFCWLHLNHQYTCMKSLFAAAADVFLLLLLYFQGKVRRYHCAFIGCIHKMMFGHITPILPILLGNLVVTINVSISALEVRSPIIGCL</sequence>
<evidence type="ECO:0000313" key="1">
    <source>
        <dbReference type="EMBL" id="KAJ8636570.1"/>
    </source>
</evidence>
<proteinExistence type="predicted"/>
<dbReference type="EMBL" id="CM056811">
    <property type="protein sequence ID" value="KAJ8636570.1"/>
    <property type="molecule type" value="Genomic_DNA"/>
</dbReference>
<comment type="caution">
    <text evidence="1">The sequence shown here is derived from an EMBL/GenBank/DDBJ whole genome shotgun (WGS) entry which is preliminary data.</text>
</comment>
<evidence type="ECO:0000313" key="2">
    <source>
        <dbReference type="Proteomes" id="UP001234297"/>
    </source>
</evidence>
<reference evidence="1 2" key="1">
    <citation type="journal article" date="2022" name="Hortic Res">
        <title>A haplotype resolved chromosomal level avocado genome allows analysis of novel avocado genes.</title>
        <authorList>
            <person name="Nath O."/>
            <person name="Fletcher S.J."/>
            <person name="Hayward A."/>
            <person name="Shaw L.M."/>
            <person name="Masouleh A.K."/>
            <person name="Furtado A."/>
            <person name="Henry R.J."/>
            <person name="Mitter N."/>
        </authorList>
    </citation>
    <scope>NUCLEOTIDE SEQUENCE [LARGE SCALE GENOMIC DNA]</scope>
    <source>
        <strain evidence="2">cv. Hass</strain>
    </source>
</reference>